<comment type="subunit">
    <text evidence="5">Binds the proteasome.</text>
</comment>
<evidence type="ECO:0000256" key="2">
    <source>
        <dbReference type="ARBA" id="ARBA00016204"/>
    </source>
</evidence>
<dbReference type="GO" id="GO:0005737">
    <property type="term" value="C:cytoplasm"/>
    <property type="evidence" value="ECO:0007669"/>
    <property type="project" value="UniProtKB-SubCell"/>
</dbReference>
<keyword evidence="4 5" id="KW-0539">Nucleus</keyword>
<keyword evidence="7" id="KW-0647">Proteasome</keyword>
<dbReference type="InterPro" id="IPR038422">
    <property type="entry name" value="Cut8/Sts1_sf"/>
</dbReference>
<reference evidence="7 8" key="1">
    <citation type="submission" date="2017-04" db="EMBL/GenBank/DDBJ databases">
        <title>Draft genome of the yeast Clavispora lusitaniae type strain CBS 6936.</title>
        <authorList>
            <person name="Durrens P."/>
            <person name="Klopp C."/>
            <person name="Biteau N."/>
            <person name="Fitton-Ouhabi V."/>
            <person name="Dementhon K."/>
            <person name="Accoceberry I."/>
            <person name="Sherman D.J."/>
            <person name="Noel T."/>
        </authorList>
    </citation>
    <scope>NUCLEOTIDE SEQUENCE [LARGE SCALE GENOMIC DNA]</scope>
    <source>
        <strain evidence="7 8">CBS 6936</strain>
    </source>
</reference>
<dbReference type="GO" id="GO:0015031">
    <property type="term" value="P:protein transport"/>
    <property type="evidence" value="ECO:0007669"/>
    <property type="project" value="UniProtKB-UniRule"/>
</dbReference>
<proteinExistence type="inferred from homology"/>
<keyword evidence="3 5" id="KW-0653">Protein transport</keyword>
<evidence type="ECO:0000256" key="5">
    <source>
        <dbReference type="RuleBase" id="RU368013"/>
    </source>
</evidence>
<name>A0AA91T2L7_CLALS</name>
<evidence type="ECO:0000256" key="4">
    <source>
        <dbReference type="ARBA" id="ARBA00023242"/>
    </source>
</evidence>
<comment type="similarity">
    <text evidence="1 5">Belongs to the cut8/STS1 family.</text>
</comment>
<dbReference type="Proteomes" id="UP000195602">
    <property type="component" value="Unassembled WGS sequence"/>
</dbReference>
<protein>
    <recommendedName>
        <fullName evidence="2 5">Tethering factor for nuclear proteasome STS1</fullName>
    </recommendedName>
</protein>
<evidence type="ECO:0000256" key="6">
    <source>
        <dbReference type="SAM" id="MobiDB-lite"/>
    </source>
</evidence>
<dbReference type="GO" id="GO:0031965">
    <property type="term" value="C:nuclear membrane"/>
    <property type="evidence" value="ECO:0007669"/>
    <property type="project" value="TreeGrafter"/>
</dbReference>
<dbReference type="InterPro" id="IPR013868">
    <property type="entry name" value="Cut8/Sts1_fam"/>
</dbReference>
<dbReference type="KEGG" id="clus:A9F13_05g01969"/>
<accession>A0AA91T2L7</accession>
<dbReference type="GO" id="GO:0071630">
    <property type="term" value="P:nuclear protein quality control by the ubiquitin-proteasome system"/>
    <property type="evidence" value="ECO:0007669"/>
    <property type="project" value="UniProtKB-UniRule"/>
</dbReference>
<keyword evidence="5" id="KW-0813">Transport</keyword>
<dbReference type="PANTHER" id="PTHR28032">
    <property type="entry name" value="FI02826P"/>
    <property type="match status" value="1"/>
</dbReference>
<feature type="region of interest" description="Disordered" evidence="6">
    <location>
        <begin position="22"/>
        <end position="43"/>
    </location>
</feature>
<comment type="function">
    <text evidence="5">Involved in ubiquitin-mediated protein degradation. Regulatory factor in the ubiquitin/proteasome pathway that controls the turnover of proteasome substrates. Targets proteasomes to the nucleus and facilitates the degradation of nuclear proteins.</text>
</comment>
<dbReference type="Gene3D" id="1.20.58.1590">
    <property type="entry name" value="Tethering factor for nuclear proteasome Cut8/Sts1"/>
    <property type="match status" value="1"/>
</dbReference>
<evidence type="ECO:0000313" key="7">
    <source>
        <dbReference type="EMBL" id="OVF09394.1"/>
    </source>
</evidence>
<dbReference type="PANTHER" id="PTHR28032:SF1">
    <property type="entry name" value="FI02826P"/>
    <property type="match status" value="1"/>
</dbReference>
<gene>
    <name evidence="7" type="ORF">A9F13_05g01969</name>
</gene>
<dbReference type="Pfam" id="PF08559">
    <property type="entry name" value="Cut8"/>
    <property type="match status" value="1"/>
</dbReference>
<comment type="caution">
    <text evidence="7">The sequence shown here is derived from an EMBL/GenBank/DDBJ whole genome shotgun (WGS) entry which is preliminary data.</text>
</comment>
<keyword evidence="5" id="KW-0963">Cytoplasm</keyword>
<evidence type="ECO:0000313" key="8">
    <source>
        <dbReference type="Proteomes" id="UP000195602"/>
    </source>
</evidence>
<comment type="subcellular location">
    <subcellularLocation>
        <location evidence="5">Cytoplasm</location>
    </subcellularLocation>
    <subcellularLocation>
        <location evidence="5">Nucleus</location>
    </subcellularLocation>
</comment>
<evidence type="ECO:0000256" key="3">
    <source>
        <dbReference type="ARBA" id="ARBA00022927"/>
    </source>
</evidence>
<dbReference type="GO" id="GO:0031144">
    <property type="term" value="P:proteasome localization"/>
    <property type="evidence" value="ECO:0007669"/>
    <property type="project" value="UniProtKB-UniRule"/>
</dbReference>
<dbReference type="EMBL" id="LYUB02000005">
    <property type="protein sequence ID" value="OVF09394.1"/>
    <property type="molecule type" value="Genomic_DNA"/>
</dbReference>
<organism evidence="7 8">
    <name type="scientific">Clavispora lusitaniae</name>
    <name type="common">Candida lusitaniae</name>
    <dbReference type="NCBI Taxonomy" id="36911"/>
    <lineage>
        <taxon>Eukaryota</taxon>
        <taxon>Fungi</taxon>
        <taxon>Dikarya</taxon>
        <taxon>Ascomycota</taxon>
        <taxon>Saccharomycotina</taxon>
        <taxon>Pichiomycetes</taxon>
        <taxon>Metschnikowiaceae</taxon>
        <taxon>Clavispora</taxon>
    </lineage>
</organism>
<dbReference type="GO" id="GO:0000502">
    <property type="term" value="C:proteasome complex"/>
    <property type="evidence" value="ECO:0007669"/>
    <property type="project" value="UniProtKB-KW"/>
</dbReference>
<dbReference type="GO" id="GO:0070628">
    <property type="term" value="F:proteasome binding"/>
    <property type="evidence" value="ECO:0007669"/>
    <property type="project" value="TreeGrafter"/>
</dbReference>
<dbReference type="AlphaFoldDB" id="A0AA91T2L7"/>
<evidence type="ECO:0000256" key="1">
    <source>
        <dbReference type="ARBA" id="ARBA00006199"/>
    </source>
</evidence>
<sequence>MSTPAFSLRNPENHARCAKPLRKRKLSPPQIDTPRSFSPSRQKRAKTTKILGQILPVHRIIETLDRNALQSLLQQVAAANPQVAQSIVDLAPKPETKDALAVMRAKFDAITAHLPYKCSAESDYSYTRVKPYLCEFLSTLSDFILNMLPPLEVDLQPACTILDAITEMIHKLPNFSNSEFQYTRAMAYDQLSTSWQILLDAADERLLVRVEAEMGLSRRLQKHNELSGGKLTQAVESAGRGQSPLLGGLITVDYSSFRH</sequence>